<dbReference type="AlphaFoldDB" id="A0A0S6W0F4"/>
<dbReference type="SUPFAM" id="SSF143100">
    <property type="entry name" value="TTHA1013/TTHA0281-like"/>
    <property type="match status" value="1"/>
</dbReference>
<reference evidence="1" key="1">
    <citation type="journal article" date="2015" name="PeerJ">
        <title>First genomic representation of candidate bacterial phylum KSB3 points to enhanced environmental sensing as a trigger of wastewater bulking.</title>
        <authorList>
            <person name="Sekiguchi Y."/>
            <person name="Ohashi A."/>
            <person name="Parks D.H."/>
            <person name="Yamauchi T."/>
            <person name="Tyson G.W."/>
            <person name="Hugenholtz P."/>
        </authorList>
    </citation>
    <scope>NUCLEOTIDE SEQUENCE [LARGE SCALE GENOMIC DNA]</scope>
</reference>
<organism evidence="1">
    <name type="scientific">Candidatus Moduliflexus flocculans</name>
    <dbReference type="NCBI Taxonomy" id="1499966"/>
    <lineage>
        <taxon>Bacteria</taxon>
        <taxon>Candidatus Moduliflexota</taxon>
        <taxon>Candidatus Moduliflexia</taxon>
        <taxon>Candidatus Moduliflexales</taxon>
        <taxon>Candidatus Moduliflexaceae</taxon>
    </lineage>
</organism>
<protein>
    <recommendedName>
        <fullName evidence="3">HicB-like antitoxin of toxin-antitoxin system domain-containing protein</fullName>
    </recommendedName>
</protein>
<name>A0A0S6W0F4_9BACT</name>
<proteinExistence type="predicted"/>
<dbReference type="InterPro" id="IPR051404">
    <property type="entry name" value="TA_system_antitoxin"/>
</dbReference>
<dbReference type="Gene3D" id="3.30.160.250">
    <property type="match status" value="1"/>
</dbReference>
<dbReference type="HOGENOM" id="CLU_2300190_0_0_0"/>
<evidence type="ECO:0000313" key="1">
    <source>
        <dbReference type="EMBL" id="GAK53125.1"/>
    </source>
</evidence>
<accession>A0A0S6W0F4</accession>
<evidence type="ECO:0000313" key="2">
    <source>
        <dbReference type="Proteomes" id="UP000030700"/>
    </source>
</evidence>
<dbReference type="PANTHER" id="PTHR34504">
    <property type="entry name" value="ANTITOXIN HICB"/>
    <property type="match status" value="1"/>
</dbReference>
<gene>
    <name evidence="1" type="ORF">U14_04385</name>
</gene>
<dbReference type="InterPro" id="IPR035069">
    <property type="entry name" value="TTHA1013/TTHA0281-like"/>
</dbReference>
<keyword evidence="2" id="KW-1185">Reference proteome</keyword>
<sequence>MVEQTLQHEVFTVLIEQDEDGYYVATVPALKSCYTQARTLPELYGRLQEVIELCLEEEEPTPMKFVAVHQFELTGNTRNYATIADNYRRADDRVSHASRI</sequence>
<dbReference type="PANTHER" id="PTHR34504:SF2">
    <property type="entry name" value="UPF0150 PROTEIN SSL0259"/>
    <property type="match status" value="1"/>
</dbReference>
<evidence type="ECO:0008006" key="3">
    <source>
        <dbReference type="Google" id="ProtNLM"/>
    </source>
</evidence>
<dbReference type="Proteomes" id="UP000030700">
    <property type="component" value="Unassembled WGS sequence"/>
</dbReference>
<dbReference type="STRING" id="1499966.U14_04385"/>
<dbReference type="EMBL" id="DF820459">
    <property type="protein sequence ID" value="GAK53125.1"/>
    <property type="molecule type" value="Genomic_DNA"/>
</dbReference>